<evidence type="ECO:0000313" key="9">
    <source>
        <dbReference type="Proteomes" id="UP001634394"/>
    </source>
</evidence>
<feature type="signal peptide" evidence="6">
    <location>
        <begin position="1"/>
        <end position="16"/>
    </location>
</feature>
<dbReference type="InterPro" id="IPR000832">
    <property type="entry name" value="GPCR_2_secretin-like"/>
</dbReference>
<keyword evidence="3 5" id="KW-1133">Transmembrane helix</keyword>
<comment type="subcellular location">
    <subcellularLocation>
        <location evidence="1">Membrane</location>
        <topology evidence="1">Multi-pass membrane protein</topology>
    </subcellularLocation>
</comment>
<evidence type="ECO:0000313" key="8">
    <source>
        <dbReference type="EMBL" id="KAL3832447.1"/>
    </source>
</evidence>
<organism evidence="8 9">
    <name type="scientific">Sinanodonta woodiana</name>
    <name type="common">Chinese pond mussel</name>
    <name type="synonym">Anodonta woodiana</name>
    <dbReference type="NCBI Taxonomy" id="1069815"/>
    <lineage>
        <taxon>Eukaryota</taxon>
        <taxon>Metazoa</taxon>
        <taxon>Spiralia</taxon>
        <taxon>Lophotrochozoa</taxon>
        <taxon>Mollusca</taxon>
        <taxon>Bivalvia</taxon>
        <taxon>Autobranchia</taxon>
        <taxon>Heteroconchia</taxon>
        <taxon>Palaeoheterodonta</taxon>
        <taxon>Unionida</taxon>
        <taxon>Unionoidea</taxon>
        <taxon>Unionidae</taxon>
        <taxon>Unioninae</taxon>
        <taxon>Sinanodonta</taxon>
    </lineage>
</organism>
<comment type="caution">
    <text evidence="8">The sequence shown here is derived from an EMBL/GenBank/DDBJ whole genome shotgun (WGS) entry which is preliminary data.</text>
</comment>
<feature type="transmembrane region" description="Helical" evidence="5">
    <location>
        <begin position="1269"/>
        <end position="1292"/>
    </location>
</feature>
<evidence type="ECO:0000256" key="3">
    <source>
        <dbReference type="ARBA" id="ARBA00022989"/>
    </source>
</evidence>
<accession>A0ABD3T7T6</accession>
<feature type="transmembrane region" description="Helical" evidence="5">
    <location>
        <begin position="1244"/>
        <end position="1263"/>
    </location>
</feature>
<keyword evidence="2 5" id="KW-0812">Transmembrane</keyword>
<name>A0ABD3T7T6_SINWO</name>
<sequence length="1332" mass="152583">MGILAMIRVFIVQTLAAVCAHDTWDFYNDVRQQGVDRSKLIADTVLLCGIRSVCNQSAIPFPVLPETEQQISICAPCNCDIDCWSRGDCCVDLPYLYLTSSCQSTQIIFNGSNAHISSKFNFEMIASCPETNLYDEVNEQCDGFRNEGSFLDNDIQAPVTSVITHITYRNKYCASCRGDHDVIHWDRFANCDTPFDINIISTMNEFKTAFSENNCFLLYEFPSSLQPILLRRCMYNYWGDLISTCNETGLWMDYDPSIEWACENFQPGVIFLEDFQNIFCYMCNPSIATVHHDLIIDRCNVTGEWQLYDKGLEDGCLNLPSIRRLRPFKNVYCMLCNGKNSLSDTFQGHLGNLSFFIFSSLSGSVVNIQFSETSLFDLLGNNETYWEKSMVKFDIGVEAAKSDFIHGDHIKNKVIKSDSLFVSYNALKELQLMCGENSVCLNSDQDGYSSITNSSHASMNSNFQNSPCGLCNCNKNCFYDKTCCVDMFLNENPYDCISNEIFLSARNHDSSSDIEMLAISTCKNNNEPEFIRDMCHHQHFSNLISLLPGKSIGSVIFKNIFCSYCHDFKDNFQPLDIQITCPIRLEPIMFLSFSSLIKTALQRKCNVRVVNSGDESYSKETLMVSKCNTTGEWRDYDESVKNMCELKKELSICGLNPITYQNQIYKNIFCFMCNPRNSSQSVIRHCNVTGNWTFYDPVTEQACEQGPEHIIWYPYKNWFCNTCNVEVVVYRSYPHSGRAFLPTYRSLFSFKLPTSADLRKEQVSCSSGMYDSYKMACTNVYCPVGRELKNDSCKVLLEETNNLRYSIAFQLVSLYNDSTYDGRLKLLLQNISSTIMDMMWRLESNLEIEYKTWSYQPCEEIQMAENTTFSIKIPSIFFQAKLRITFTRNRTALELALLDFRKTTFQIEYNGANFTFESIQSSMIVPVESDISTLCIHDYTSFYNNGFEYSMLLDSEESKYMFEYRDVSDLLACVMVQVSKNDFVYNNQTETIILINTSITLQRQDFEFQTDGSIRVCRDHLNQEIGIHSINTFTAFSYQASLMASIYSSFSYVCSVISIICLAITFVTYCLFKTLRSLPGKNNMCLVLCLLCAQTLLQFGLWQTHHPIMCQVLAIGIHFFWMATFSSMNVCSFHMYRVFCSNAFAILNDGDSKKVIMWYIAYICAVPIFLIIAATTINNALSNGENIGYGGERCFLNNQYSIIVAFIIPTVTMFVSNAVFFAIAFHKIRSSPIIESNSGDKRNFFMYVKLSTITGIAWPLQVIDGMLELSAFSFFVTFVNALQGMFIFASYICNRRVWNLYIECCCRRKKPQRSWTRVVFKSTQSETEQTYA</sequence>
<feature type="domain" description="G-protein coupled receptors family 2 profile 2" evidence="7">
    <location>
        <begin position="1047"/>
        <end position="1295"/>
    </location>
</feature>
<dbReference type="InterPro" id="IPR017981">
    <property type="entry name" value="GPCR_2-like_7TM"/>
</dbReference>
<dbReference type="Pfam" id="PF00002">
    <property type="entry name" value="7tm_2"/>
    <property type="match status" value="1"/>
</dbReference>
<dbReference type="CDD" id="cd15039">
    <property type="entry name" value="7tmB3_Methuselah-like"/>
    <property type="match status" value="1"/>
</dbReference>
<evidence type="ECO:0000259" key="7">
    <source>
        <dbReference type="PROSITE" id="PS50261"/>
    </source>
</evidence>
<evidence type="ECO:0000256" key="4">
    <source>
        <dbReference type="ARBA" id="ARBA00023136"/>
    </source>
</evidence>
<dbReference type="PANTHER" id="PTHR45902">
    <property type="entry name" value="LATROPHILIN RECEPTOR-LIKE PROTEIN A"/>
    <property type="match status" value="1"/>
</dbReference>
<keyword evidence="6" id="KW-0732">Signal</keyword>
<dbReference type="PROSITE" id="PS50261">
    <property type="entry name" value="G_PROTEIN_RECEP_F2_4"/>
    <property type="match status" value="1"/>
</dbReference>
<feature type="transmembrane region" description="Helical" evidence="5">
    <location>
        <begin position="1113"/>
        <end position="1136"/>
    </location>
</feature>
<dbReference type="Proteomes" id="UP001634394">
    <property type="component" value="Unassembled WGS sequence"/>
</dbReference>
<feature type="transmembrane region" description="Helical" evidence="5">
    <location>
        <begin position="1084"/>
        <end position="1101"/>
    </location>
</feature>
<keyword evidence="9" id="KW-1185">Reference proteome</keyword>
<dbReference type="EMBL" id="JBJQND010000019">
    <property type="protein sequence ID" value="KAL3832447.1"/>
    <property type="molecule type" value="Genomic_DNA"/>
</dbReference>
<evidence type="ECO:0000256" key="5">
    <source>
        <dbReference type="SAM" id="Phobius"/>
    </source>
</evidence>
<dbReference type="Gene3D" id="1.20.1070.10">
    <property type="entry name" value="Rhodopsin 7-helix transmembrane proteins"/>
    <property type="match status" value="1"/>
</dbReference>
<dbReference type="GO" id="GO:0016020">
    <property type="term" value="C:membrane"/>
    <property type="evidence" value="ECO:0007669"/>
    <property type="project" value="UniProtKB-SubCell"/>
</dbReference>
<gene>
    <name evidence="8" type="ORF">ACJMK2_024089</name>
</gene>
<dbReference type="InterPro" id="IPR053231">
    <property type="entry name" value="GPCR_LN-TM7"/>
</dbReference>
<feature type="transmembrane region" description="Helical" evidence="5">
    <location>
        <begin position="1156"/>
        <end position="1180"/>
    </location>
</feature>
<feature type="transmembrane region" description="Helical" evidence="5">
    <location>
        <begin position="1200"/>
        <end position="1223"/>
    </location>
</feature>
<evidence type="ECO:0000256" key="2">
    <source>
        <dbReference type="ARBA" id="ARBA00022692"/>
    </source>
</evidence>
<dbReference type="PANTHER" id="PTHR45902:SF1">
    <property type="entry name" value="LATROPHILIN RECEPTOR-LIKE PROTEIN A"/>
    <property type="match status" value="1"/>
</dbReference>
<proteinExistence type="predicted"/>
<evidence type="ECO:0000256" key="1">
    <source>
        <dbReference type="ARBA" id="ARBA00004141"/>
    </source>
</evidence>
<feature type="transmembrane region" description="Helical" evidence="5">
    <location>
        <begin position="1050"/>
        <end position="1072"/>
    </location>
</feature>
<keyword evidence="4 5" id="KW-0472">Membrane</keyword>
<evidence type="ECO:0000256" key="6">
    <source>
        <dbReference type="SAM" id="SignalP"/>
    </source>
</evidence>
<protein>
    <recommendedName>
        <fullName evidence="7">G-protein coupled receptors family 2 profile 2 domain-containing protein</fullName>
    </recommendedName>
</protein>
<reference evidence="8 9" key="1">
    <citation type="submission" date="2024-11" db="EMBL/GenBank/DDBJ databases">
        <title>Chromosome-level genome assembly of the freshwater bivalve Anodonta woodiana.</title>
        <authorList>
            <person name="Chen X."/>
        </authorList>
    </citation>
    <scope>NUCLEOTIDE SEQUENCE [LARGE SCALE GENOMIC DNA]</scope>
    <source>
        <strain evidence="8">MN2024</strain>
        <tissue evidence="8">Gills</tissue>
    </source>
</reference>
<feature type="chain" id="PRO_5044759622" description="G-protein coupled receptors family 2 profile 2 domain-containing protein" evidence="6">
    <location>
        <begin position="17"/>
        <end position="1332"/>
    </location>
</feature>